<accession>A0AA39NY70</accession>
<proteinExistence type="predicted"/>
<gene>
    <name evidence="2" type="ORF">IW261DRAFT_1569042</name>
</gene>
<dbReference type="EMBL" id="JAUEPR010000029">
    <property type="protein sequence ID" value="KAK0474055.1"/>
    <property type="molecule type" value="Genomic_DNA"/>
</dbReference>
<evidence type="ECO:0000313" key="3">
    <source>
        <dbReference type="Proteomes" id="UP001175227"/>
    </source>
</evidence>
<protein>
    <recommendedName>
        <fullName evidence="4">JmjC domain-containing protein</fullName>
    </recommendedName>
</protein>
<feature type="region of interest" description="Disordered" evidence="1">
    <location>
        <begin position="1"/>
        <end position="35"/>
    </location>
</feature>
<dbReference type="AlphaFoldDB" id="A0AA39NY70"/>
<evidence type="ECO:0008006" key="4">
    <source>
        <dbReference type="Google" id="ProtNLM"/>
    </source>
</evidence>
<sequence>MSPSPPLPAHQMSTDDEGEHSAASPPPNNNDMDSGEECQCAVCRRMAVNGYKHRHPDATPEELDEKYPPIAVSRKKTKRQIEAAQKYDGETMEEYEKRLRRAEQKSQTPVPGPSKKEHPKSRSSAAPKPDTRSAPILVDATRAPPSPPIDPVLLASEPPPAPPSCRISDFGVGALGVHPDAPTITWDHVSNESSPTPVQVILPFIPQDDINIVQDHTQAVHRHAEESPILEDTNEHIIFMHGTVQPARVVEVHDTVCQKQHALLPFKKMLHSDFIDGLANPIQNEKILDVPMTHQGAPPPFGMMDDGYDAWNNTSSQYDWPHGLSREQWSDMNWGLLHHACTYMDEHHDADGKMTLIIGEQGNLLNAMFVTDYFDQALQFTLPTQQDKCLCVSFTLVLLPGDLYFQPPGAIHAVYTPEPSFMRGALSGMWSTNLDHALELSVRGISVDDAHPPYQSQEALAAFLLMIIDPAVYIPLHAWAYGVMIRIDGPNAEQQDAIRRTGESRIGASQ</sequence>
<reference evidence="2" key="1">
    <citation type="submission" date="2023-06" db="EMBL/GenBank/DDBJ databases">
        <authorList>
            <consortium name="Lawrence Berkeley National Laboratory"/>
            <person name="Ahrendt S."/>
            <person name="Sahu N."/>
            <person name="Indic B."/>
            <person name="Wong-Bajracharya J."/>
            <person name="Merenyi Z."/>
            <person name="Ke H.-M."/>
            <person name="Monk M."/>
            <person name="Kocsube S."/>
            <person name="Drula E."/>
            <person name="Lipzen A."/>
            <person name="Balint B."/>
            <person name="Henrissat B."/>
            <person name="Andreopoulos B."/>
            <person name="Martin F.M."/>
            <person name="Harder C.B."/>
            <person name="Rigling D."/>
            <person name="Ford K.L."/>
            <person name="Foster G.D."/>
            <person name="Pangilinan J."/>
            <person name="Papanicolaou A."/>
            <person name="Barry K."/>
            <person name="LaButti K."/>
            <person name="Viragh M."/>
            <person name="Koriabine M."/>
            <person name="Yan M."/>
            <person name="Riley R."/>
            <person name="Champramary S."/>
            <person name="Plett K.L."/>
            <person name="Tsai I.J."/>
            <person name="Slot J."/>
            <person name="Sipos G."/>
            <person name="Plett J."/>
            <person name="Nagy L.G."/>
            <person name="Grigoriev I.V."/>
        </authorList>
    </citation>
    <scope>NUCLEOTIDE SEQUENCE</scope>
    <source>
        <strain evidence="2">ICMP 16352</strain>
    </source>
</reference>
<name>A0AA39NY70_9AGAR</name>
<organism evidence="2 3">
    <name type="scientific">Armillaria novae-zelandiae</name>
    <dbReference type="NCBI Taxonomy" id="153914"/>
    <lineage>
        <taxon>Eukaryota</taxon>
        <taxon>Fungi</taxon>
        <taxon>Dikarya</taxon>
        <taxon>Basidiomycota</taxon>
        <taxon>Agaricomycotina</taxon>
        <taxon>Agaricomycetes</taxon>
        <taxon>Agaricomycetidae</taxon>
        <taxon>Agaricales</taxon>
        <taxon>Marasmiineae</taxon>
        <taxon>Physalacriaceae</taxon>
        <taxon>Armillaria</taxon>
    </lineage>
</organism>
<evidence type="ECO:0000256" key="1">
    <source>
        <dbReference type="SAM" id="MobiDB-lite"/>
    </source>
</evidence>
<evidence type="ECO:0000313" key="2">
    <source>
        <dbReference type="EMBL" id="KAK0474055.1"/>
    </source>
</evidence>
<feature type="compositionally biased region" description="Basic and acidic residues" evidence="1">
    <location>
        <begin position="79"/>
        <end position="104"/>
    </location>
</feature>
<comment type="caution">
    <text evidence="2">The sequence shown here is derived from an EMBL/GenBank/DDBJ whole genome shotgun (WGS) entry which is preliminary data.</text>
</comment>
<feature type="region of interest" description="Disordered" evidence="1">
    <location>
        <begin position="52"/>
        <end position="153"/>
    </location>
</feature>
<dbReference type="Proteomes" id="UP001175227">
    <property type="component" value="Unassembled WGS sequence"/>
</dbReference>
<keyword evidence="3" id="KW-1185">Reference proteome</keyword>